<name>A0A173R1M2_EUBRA</name>
<dbReference type="InterPro" id="IPR051448">
    <property type="entry name" value="CdaR-like_regulators"/>
</dbReference>
<dbReference type="InterPro" id="IPR009057">
    <property type="entry name" value="Homeodomain-like_sf"/>
</dbReference>
<sequence>MAEAHISGKKLTQALREMKEISRMDFVLFSKKGKLLASTCPEPDMKMQEFVTQFGKSMAESQTIQDWIFLKIEINEKTEHILLVNKNGSEDSSYVIGRMAACQIRNLYLSAQEPVNETNFLRRMLHGDYSERQIREENQEVRLKSGSYLLYVIRLATEQDEIVMETLKNLFVLYNVDYLVDVEEDCVVLIKNVQGMEMKAEQYARCIIDNLQTEAMINAWVGYSDPAESFLDFRSRYQQACTALQIGTVFYDEERVFYYRHLGLGRIIQQLSPELCDLFLEEVLGEHAEVELDEETLATINHLFDNNLNISETARQLFIHRNTLVYRLERIEKKLGLDIRTFEDAMLFKIAMMVRTRRNTIAQEAQSIVAK</sequence>
<evidence type="ECO:0000259" key="2">
    <source>
        <dbReference type="Pfam" id="PF13556"/>
    </source>
</evidence>
<dbReference type="OrthoDB" id="9792148at2"/>
<feature type="domain" description="PucR C-terminal helix-turn-helix" evidence="2">
    <location>
        <begin position="297"/>
        <end position="353"/>
    </location>
</feature>
<protein>
    <submittedName>
        <fullName evidence="4">Sugar diacid regulator</fullName>
    </submittedName>
</protein>
<dbReference type="Proteomes" id="UP000095492">
    <property type="component" value="Unassembled WGS sequence"/>
</dbReference>
<dbReference type="EMBL" id="CYYA01000001">
    <property type="protein sequence ID" value="CUM71747.1"/>
    <property type="molecule type" value="Genomic_DNA"/>
</dbReference>
<dbReference type="RefSeq" id="WP_021739744.1">
    <property type="nucleotide sequence ID" value="NZ_CABKSU010000082.1"/>
</dbReference>
<dbReference type="Pfam" id="PF17853">
    <property type="entry name" value="GGDEF_2"/>
    <property type="match status" value="1"/>
</dbReference>
<dbReference type="STRING" id="39490.ERS852448_00145"/>
<dbReference type="SUPFAM" id="SSF46689">
    <property type="entry name" value="Homeodomain-like"/>
    <property type="match status" value="1"/>
</dbReference>
<dbReference type="GeneID" id="42787124"/>
<dbReference type="Pfam" id="PF13556">
    <property type="entry name" value="HTH_30"/>
    <property type="match status" value="1"/>
</dbReference>
<reference evidence="4 5" key="1">
    <citation type="submission" date="2015-09" db="EMBL/GenBank/DDBJ databases">
        <authorList>
            <consortium name="Pathogen Informatics"/>
        </authorList>
    </citation>
    <scope>NUCLEOTIDE SEQUENCE [LARGE SCALE GENOMIC DNA]</scope>
    <source>
        <strain evidence="4 5">2789STDY5608891</strain>
    </source>
</reference>
<dbReference type="AlphaFoldDB" id="A0A173R1M2"/>
<evidence type="ECO:0000313" key="4">
    <source>
        <dbReference type="EMBL" id="CUM71747.1"/>
    </source>
</evidence>
<accession>A0A173R1M2</accession>
<comment type="similarity">
    <text evidence="1">Belongs to the CdaR family.</text>
</comment>
<dbReference type="PANTHER" id="PTHR33744:SF15">
    <property type="entry name" value="CARBOHYDRATE DIACID REGULATOR"/>
    <property type="match status" value="1"/>
</dbReference>
<dbReference type="PANTHER" id="PTHR33744">
    <property type="entry name" value="CARBOHYDRATE DIACID REGULATOR"/>
    <property type="match status" value="1"/>
</dbReference>
<evidence type="ECO:0000259" key="3">
    <source>
        <dbReference type="Pfam" id="PF17853"/>
    </source>
</evidence>
<evidence type="ECO:0000313" key="5">
    <source>
        <dbReference type="Proteomes" id="UP000095492"/>
    </source>
</evidence>
<feature type="domain" description="CdaR GGDEF-like" evidence="3">
    <location>
        <begin position="145"/>
        <end position="246"/>
    </location>
</feature>
<dbReference type="InterPro" id="IPR025736">
    <property type="entry name" value="PucR_C-HTH_dom"/>
</dbReference>
<dbReference type="Gene3D" id="1.10.10.2840">
    <property type="entry name" value="PucR C-terminal helix-turn-helix domain"/>
    <property type="match status" value="1"/>
</dbReference>
<dbReference type="InterPro" id="IPR041522">
    <property type="entry name" value="CdaR_GGDEF"/>
</dbReference>
<evidence type="ECO:0000256" key="1">
    <source>
        <dbReference type="ARBA" id="ARBA00006754"/>
    </source>
</evidence>
<organism evidence="4 5">
    <name type="scientific">Eubacterium ramulus</name>
    <dbReference type="NCBI Taxonomy" id="39490"/>
    <lineage>
        <taxon>Bacteria</taxon>
        <taxon>Bacillati</taxon>
        <taxon>Bacillota</taxon>
        <taxon>Clostridia</taxon>
        <taxon>Eubacteriales</taxon>
        <taxon>Eubacteriaceae</taxon>
        <taxon>Eubacterium</taxon>
    </lineage>
</organism>
<proteinExistence type="inferred from homology"/>
<gene>
    <name evidence="4" type="primary">cdaR_1</name>
    <name evidence="4" type="ORF">ERS852448_00145</name>
</gene>
<dbReference type="InterPro" id="IPR042070">
    <property type="entry name" value="PucR_C-HTH_sf"/>
</dbReference>